<dbReference type="Gene3D" id="3.40.190.10">
    <property type="entry name" value="Periplasmic binding protein-like II"/>
    <property type="match status" value="2"/>
</dbReference>
<organism evidence="2 3">
    <name type="scientific">Caenispirillum bisanense</name>
    <dbReference type="NCBI Taxonomy" id="414052"/>
    <lineage>
        <taxon>Bacteria</taxon>
        <taxon>Pseudomonadati</taxon>
        <taxon>Pseudomonadota</taxon>
        <taxon>Alphaproteobacteria</taxon>
        <taxon>Rhodospirillales</taxon>
        <taxon>Novispirillaceae</taxon>
        <taxon>Caenispirillum</taxon>
    </lineage>
</organism>
<evidence type="ECO:0000313" key="2">
    <source>
        <dbReference type="EMBL" id="SOD93585.1"/>
    </source>
</evidence>
<dbReference type="SUPFAM" id="SSF53850">
    <property type="entry name" value="Periplasmic binding protein-like II"/>
    <property type="match status" value="1"/>
</dbReference>
<evidence type="ECO:0000256" key="1">
    <source>
        <dbReference type="SAM" id="SignalP"/>
    </source>
</evidence>
<gene>
    <name evidence="2" type="ORF">SAMN05421508_103119</name>
</gene>
<dbReference type="EMBL" id="OCNJ01000003">
    <property type="protein sequence ID" value="SOD93585.1"/>
    <property type="molecule type" value="Genomic_DNA"/>
</dbReference>
<feature type="signal peptide" evidence="1">
    <location>
        <begin position="1"/>
        <end position="28"/>
    </location>
</feature>
<reference evidence="2 3" key="1">
    <citation type="submission" date="2017-09" db="EMBL/GenBank/DDBJ databases">
        <authorList>
            <person name="Ehlers B."/>
            <person name="Leendertz F.H."/>
        </authorList>
    </citation>
    <scope>NUCLEOTIDE SEQUENCE [LARGE SCALE GENOMIC DNA]</scope>
    <source>
        <strain evidence="2 3">USBA 140</strain>
    </source>
</reference>
<sequence length="326" mass="34225">MSTKLARAAGAALATLVTLSTVGGAAVAAEQVTLKSAKSTSSYYVMTVQLAEMLKKASDGALNPTVEESQGSVQNVKESFVRPGNFVFTTPPSLLASARAGEAPFEGQANDGARTLFVMPFITVHFVVREGAGIDSVSDLAGKTFIAGAKGTFCERRTAKILEILGIADKVESVDVELSAASAAMRNGKVDGFATCSSHPTPQLVELSATTPVDILSFTDEERAKILDLDAMSGPLTIAAGTYEGQDAPVETVGVPVGAYTTANMSDETAYTITKTFWEWKDRLAADNPWWTGVEPSMVSLMGAPVHPGAARYYEEKGIAMPAAQN</sequence>
<dbReference type="PANTHER" id="PTHR42941:SF1">
    <property type="entry name" value="SLL1037 PROTEIN"/>
    <property type="match status" value="1"/>
</dbReference>
<dbReference type="NCBIfam" id="TIGR02122">
    <property type="entry name" value="TRAP_TAXI"/>
    <property type="match status" value="1"/>
</dbReference>
<proteinExistence type="predicted"/>
<evidence type="ECO:0000313" key="3">
    <source>
        <dbReference type="Proteomes" id="UP000219621"/>
    </source>
</evidence>
<protein>
    <submittedName>
        <fullName evidence="2">TRAP transporter solute receptor, TAXI family</fullName>
    </submittedName>
</protein>
<keyword evidence="1" id="KW-0732">Signal</keyword>
<name>A0A286GDH4_9PROT</name>
<dbReference type="AlphaFoldDB" id="A0A286GDH4"/>
<keyword evidence="2" id="KW-0675">Receptor</keyword>
<feature type="chain" id="PRO_5013352670" evidence="1">
    <location>
        <begin position="29"/>
        <end position="326"/>
    </location>
</feature>
<dbReference type="Pfam" id="PF16868">
    <property type="entry name" value="NMT1_3"/>
    <property type="match status" value="1"/>
</dbReference>
<dbReference type="InterPro" id="IPR011852">
    <property type="entry name" value="TRAP_TAXI"/>
</dbReference>
<dbReference type="OrthoDB" id="8477520at2"/>
<accession>A0A286GDH4</accession>
<dbReference type="RefSeq" id="WP_097278487.1">
    <property type="nucleotide sequence ID" value="NZ_OCNJ01000003.1"/>
</dbReference>
<dbReference type="PANTHER" id="PTHR42941">
    <property type="entry name" value="SLL1037 PROTEIN"/>
    <property type="match status" value="1"/>
</dbReference>
<dbReference type="Proteomes" id="UP000219621">
    <property type="component" value="Unassembled WGS sequence"/>
</dbReference>
<keyword evidence="3" id="KW-1185">Reference proteome</keyword>